<accession>A0A811RHG4</accession>
<proteinExistence type="predicted"/>
<dbReference type="PANTHER" id="PTHR47624">
    <property type="entry name" value="OS01G0204900 PROTEIN"/>
    <property type="match status" value="1"/>
</dbReference>
<reference evidence="2" key="1">
    <citation type="submission" date="2020-10" db="EMBL/GenBank/DDBJ databases">
        <authorList>
            <person name="Han B."/>
            <person name="Lu T."/>
            <person name="Zhao Q."/>
            <person name="Huang X."/>
            <person name="Zhao Y."/>
        </authorList>
    </citation>
    <scope>NUCLEOTIDE SEQUENCE</scope>
</reference>
<keyword evidence="3" id="KW-1185">Reference proteome</keyword>
<dbReference type="Proteomes" id="UP000604825">
    <property type="component" value="Unassembled WGS sequence"/>
</dbReference>
<dbReference type="AlphaFoldDB" id="A0A811RHG4"/>
<evidence type="ECO:0000313" key="2">
    <source>
        <dbReference type="EMBL" id="CAD6269790.1"/>
    </source>
</evidence>
<organism evidence="2 3">
    <name type="scientific">Miscanthus lutarioriparius</name>
    <dbReference type="NCBI Taxonomy" id="422564"/>
    <lineage>
        <taxon>Eukaryota</taxon>
        <taxon>Viridiplantae</taxon>
        <taxon>Streptophyta</taxon>
        <taxon>Embryophyta</taxon>
        <taxon>Tracheophyta</taxon>
        <taxon>Spermatophyta</taxon>
        <taxon>Magnoliopsida</taxon>
        <taxon>Liliopsida</taxon>
        <taxon>Poales</taxon>
        <taxon>Poaceae</taxon>
        <taxon>PACMAD clade</taxon>
        <taxon>Panicoideae</taxon>
        <taxon>Andropogonodae</taxon>
        <taxon>Andropogoneae</taxon>
        <taxon>Saccharinae</taxon>
        <taxon>Miscanthus</taxon>
    </lineage>
</organism>
<dbReference type="PANTHER" id="PTHR47624:SF1">
    <property type="entry name" value="OS01G0204900 PROTEIN"/>
    <property type="match status" value="1"/>
</dbReference>
<evidence type="ECO:0000313" key="3">
    <source>
        <dbReference type="Proteomes" id="UP000604825"/>
    </source>
</evidence>
<feature type="region of interest" description="Disordered" evidence="1">
    <location>
        <begin position="84"/>
        <end position="136"/>
    </location>
</feature>
<feature type="compositionally biased region" description="Polar residues" evidence="1">
    <location>
        <begin position="122"/>
        <end position="136"/>
    </location>
</feature>
<protein>
    <submittedName>
        <fullName evidence="2">Uncharacterized protein</fullName>
    </submittedName>
</protein>
<comment type="caution">
    <text evidence="2">The sequence shown here is derived from an EMBL/GenBank/DDBJ whole genome shotgun (WGS) entry which is preliminary data.</text>
</comment>
<gene>
    <name evidence="2" type="ORF">NCGR_LOCUS53088</name>
</gene>
<dbReference type="EMBL" id="CAJGYO010000015">
    <property type="protein sequence ID" value="CAD6269790.1"/>
    <property type="molecule type" value="Genomic_DNA"/>
</dbReference>
<name>A0A811RHG4_9POAL</name>
<evidence type="ECO:0000256" key="1">
    <source>
        <dbReference type="SAM" id="MobiDB-lite"/>
    </source>
</evidence>
<sequence>MAGNNIVWQPQVVEDMLRYFKEKIQAEGRQLVFREVVRMQNDKDPRAKFINVPIHCYDEMEFIFQDKHETGEFTVLQAPYDLPSTQDGDLIGDKNVNQGEDVDPGLQYDSDCLAEEDGNNGGSTSSKSLATSKPEK</sequence>